<dbReference type="CDD" id="cd04186">
    <property type="entry name" value="GT_2_like_c"/>
    <property type="match status" value="1"/>
</dbReference>
<protein>
    <recommendedName>
        <fullName evidence="1">Glycosyltransferase 2-like domain-containing protein</fullName>
    </recommendedName>
</protein>
<dbReference type="SUPFAM" id="SSF53448">
    <property type="entry name" value="Nucleotide-diphospho-sugar transferases"/>
    <property type="match status" value="1"/>
</dbReference>
<dbReference type="Proteomes" id="UP000244893">
    <property type="component" value="Unassembled WGS sequence"/>
</dbReference>
<keyword evidence="3" id="KW-1185">Reference proteome</keyword>
<dbReference type="AlphaFoldDB" id="A0A2V1HZ44"/>
<dbReference type="InterPro" id="IPR029044">
    <property type="entry name" value="Nucleotide-diphossugar_trans"/>
</dbReference>
<comment type="caution">
    <text evidence="2">The sequence shown here is derived from an EMBL/GenBank/DDBJ whole genome shotgun (WGS) entry which is preliminary data.</text>
</comment>
<accession>A0A2V1HZ44</accession>
<dbReference type="Gene3D" id="3.90.550.10">
    <property type="entry name" value="Spore Coat Polysaccharide Biosynthesis Protein SpsA, Chain A"/>
    <property type="match status" value="1"/>
</dbReference>
<dbReference type="PANTHER" id="PTHR43179">
    <property type="entry name" value="RHAMNOSYLTRANSFERASE WBBL"/>
    <property type="match status" value="1"/>
</dbReference>
<dbReference type="OrthoDB" id="9771846at2"/>
<evidence type="ECO:0000313" key="3">
    <source>
        <dbReference type="Proteomes" id="UP000244893"/>
    </source>
</evidence>
<dbReference type="InterPro" id="IPR001173">
    <property type="entry name" value="Glyco_trans_2-like"/>
</dbReference>
<evidence type="ECO:0000313" key="2">
    <source>
        <dbReference type="EMBL" id="PVZ95904.1"/>
    </source>
</evidence>
<dbReference type="EMBL" id="QEOP01000001">
    <property type="protein sequence ID" value="PVZ95904.1"/>
    <property type="molecule type" value="Genomic_DNA"/>
</dbReference>
<evidence type="ECO:0000259" key="1">
    <source>
        <dbReference type="Pfam" id="PF00535"/>
    </source>
</evidence>
<proteinExistence type="predicted"/>
<feature type="domain" description="Glycosyltransferase 2-like" evidence="1">
    <location>
        <begin position="8"/>
        <end position="129"/>
    </location>
</feature>
<reference evidence="2 3" key="1">
    <citation type="submission" date="2018-05" db="EMBL/GenBank/DDBJ databases">
        <title>Amnibacterium sp. M8JJ-5, whole genome shotgun sequence.</title>
        <authorList>
            <person name="Tuo L."/>
        </authorList>
    </citation>
    <scope>NUCLEOTIDE SEQUENCE [LARGE SCALE GENOMIC DNA]</scope>
    <source>
        <strain evidence="2 3">M8JJ-5</strain>
    </source>
</reference>
<dbReference type="RefSeq" id="WP_116755638.1">
    <property type="nucleotide sequence ID" value="NZ_JBHUEX010000001.1"/>
</dbReference>
<dbReference type="Pfam" id="PF00535">
    <property type="entry name" value="Glycos_transf_2"/>
    <property type="match status" value="1"/>
</dbReference>
<sequence>MPEPREVSVVITHYKAPDELEACLTALRVQDPSLSLDVVVADSEAQPGVGALVERTYPGARYLAFEDNVGYAKLVNAGLAATDSEYVLVLNADVEIEQGAIVSLAAFLDENPAVGIVGPELTYKSGDHQTTAFGFYRPFTVLCRRTPIGRTALGRRELARFEMKDEVESSLRERSPLDVDWLMGAAMLVRRTAIADMGPIEERYFLYFEDVDWCLRAWQTGWRVVYLPSVRAVHGWARASKKGGLAALFTNPLTRRHVVSSITFFRLHGISVTRAA</sequence>
<name>A0A2V1HZ44_9MICO</name>
<gene>
    <name evidence="2" type="ORF">DDQ50_05410</name>
</gene>
<dbReference type="PANTHER" id="PTHR43179:SF7">
    <property type="entry name" value="RHAMNOSYLTRANSFERASE WBBL"/>
    <property type="match status" value="1"/>
</dbReference>
<organism evidence="2 3">
    <name type="scientific">Amnibacterium flavum</name>
    <dbReference type="NCBI Taxonomy" id="2173173"/>
    <lineage>
        <taxon>Bacteria</taxon>
        <taxon>Bacillati</taxon>
        <taxon>Actinomycetota</taxon>
        <taxon>Actinomycetes</taxon>
        <taxon>Micrococcales</taxon>
        <taxon>Microbacteriaceae</taxon>
        <taxon>Amnibacterium</taxon>
    </lineage>
</organism>